<keyword evidence="6 8" id="KW-0648">Protein biosynthesis</keyword>
<feature type="binding site" evidence="8">
    <location>
        <position position="217"/>
    </location>
    <ligand>
        <name>L-aspartate</name>
        <dbReference type="ChEBI" id="CHEBI:29991"/>
    </ligand>
</feature>
<dbReference type="InterPro" id="IPR004524">
    <property type="entry name" value="Asp-tRNA-ligase_1"/>
</dbReference>
<name>A0ABY5UKM6_9GAMM</name>
<feature type="domain" description="Aminoacyl-transfer RNA synthetases class-II family profile" evidence="9">
    <location>
        <begin position="138"/>
        <end position="555"/>
    </location>
</feature>
<dbReference type="InterPro" id="IPR047090">
    <property type="entry name" value="AspRS_core"/>
</dbReference>
<dbReference type="SUPFAM" id="SSF50249">
    <property type="entry name" value="Nucleic acid-binding proteins"/>
    <property type="match status" value="1"/>
</dbReference>
<dbReference type="InterPro" id="IPR012340">
    <property type="entry name" value="NA-bd_OB-fold"/>
</dbReference>
<keyword evidence="7 8" id="KW-0030">Aminoacyl-tRNA synthetase</keyword>
<dbReference type="GO" id="GO:0004815">
    <property type="term" value="F:aspartate-tRNA ligase activity"/>
    <property type="evidence" value="ECO:0007669"/>
    <property type="project" value="UniProtKB-EC"/>
</dbReference>
<evidence type="ECO:0000259" key="9">
    <source>
        <dbReference type="PROSITE" id="PS50862"/>
    </source>
</evidence>
<comment type="subunit">
    <text evidence="8">Homodimer.</text>
</comment>
<feature type="binding site" evidence="8">
    <location>
        <position position="489"/>
    </location>
    <ligand>
        <name>L-aspartate</name>
        <dbReference type="ChEBI" id="CHEBI:29991"/>
    </ligand>
</feature>
<dbReference type="PROSITE" id="PS50862">
    <property type="entry name" value="AA_TRNA_LIGASE_II"/>
    <property type="match status" value="1"/>
</dbReference>
<evidence type="ECO:0000313" key="10">
    <source>
        <dbReference type="EMBL" id="UWM44039.1"/>
    </source>
</evidence>
<dbReference type="PANTHER" id="PTHR22594">
    <property type="entry name" value="ASPARTYL/LYSYL-TRNA SYNTHETASE"/>
    <property type="match status" value="1"/>
</dbReference>
<dbReference type="InterPro" id="IPR002312">
    <property type="entry name" value="Asp/Asn-tRNA-synth_IIb"/>
</dbReference>
<feature type="binding site" evidence="8">
    <location>
        <position position="171"/>
    </location>
    <ligand>
        <name>L-aspartate</name>
        <dbReference type="ChEBI" id="CHEBI:29991"/>
    </ligand>
</feature>
<keyword evidence="3 8" id="KW-0436">Ligase</keyword>
<sequence>MRTEYCGQLNLSHVGQEVTLCGWVNRRRDLGGLIFIDMRDREGIVQVFFDPDHKAAYEQASELRNEFCIQITGTVRARPDNQINKDMPTGEVEIFAHALNIINRSEPLPLDSNQTNSEEQRLKYRYLDLRRPEMADRLKTRAKITSFVRRFMDSHGFLDIETPMLTKATPEGARDYLVPSRVHKGKFYALPQSPQLFKQLLMMSGFDRYYQIVKCFRDEDLRADRQPEFTQIDVETSFMTADQVREVMEKLVRELWQETKGVSLGDFPVMTFAEAMRRYGSDKPDLRNPLELVDVADLVKDVEFKVFSGPANDAKGRVAALRVPGGAQVTRKQIDEYTQFVSIYGAKGLAWLKVNDRAAGIEGVQSPVAKFLSAEVLEAILVRTQAESGDILFFGADSDKVVTDAMGALRLKVGRDLQLTQLGTWAPLWVVDFPMFEDDSEGGLTAMHHPFTAPKDMSPEQLAAAPTTAIANAYDMVINGYEVGGGSVRIHRTEMQQQVFGILGINEHEQREKFGFLLDALKYGTPPHAGLAFGLDRLVMLLTGTDNIRDVIAFPKTTAAACLMTDAPSFANPASLQELSISVVAKKGATDSVEDEK</sequence>
<dbReference type="SUPFAM" id="SSF55261">
    <property type="entry name" value="GAD domain-like"/>
    <property type="match status" value="1"/>
</dbReference>
<dbReference type="GeneID" id="75141372"/>
<feature type="binding site" evidence="8">
    <location>
        <position position="448"/>
    </location>
    <ligand>
        <name>L-aspartate</name>
        <dbReference type="ChEBI" id="CHEBI:29991"/>
    </ligand>
</feature>
<dbReference type="InterPro" id="IPR047089">
    <property type="entry name" value="Asp-tRNA-ligase_1_N"/>
</dbReference>
<proteinExistence type="inferred from homology"/>
<dbReference type="EC" id="6.1.1.12" evidence="8"/>
<evidence type="ECO:0000256" key="8">
    <source>
        <dbReference type="HAMAP-Rule" id="MF_00044"/>
    </source>
</evidence>
<dbReference type="InterPro" id="IPR029351">
    <property type="entry name" value="GAD_dom"/>
</dbReference>
<evidence type="ECO:0000256" key="6">
    <source>
        <dbReference type="ARBA" id="ARBA00022917"/>
    </source>
</evidence>
<dbReference type="NCBIfam" id="TIGR00459">
    <property type="entry name" value="aspS_bact"/>
    <property type="match status" value="1"/>
</dbReference>
<feature type="binding site" evidence="8">
    <location>
        <begin position="217"/>
        <end position="219"/>
    </location>
    <ligand>
        <name>ATP</name>
        <dbReference type="ChEBI" id="CHEBI:30616"/>
    </ligand>
</feature>
<reference evidence="10" key="1">
    <citation type="submission" date="2022-08" db="EMBL/GenBank/DDBJ databases">
        <authorList>
            <person name="Bogun A."/>
            <person name="Kislichkina A."/>
            <person name="Solomentsev V."/>
            <person name="Skryabin Y."/>
            <person name="Sizova A."/>
            <person name="Platonov M."/>
            <person name="Dentovskaya S."/>
        </authorList>
    </citation>
    <scope>NUCLEOTIDE SEQUENCE</scope>
    <source>
        <strain evidence="10">SCPM-O-B-7604</strain>
    </source>
</reference>
<dbReference type="PANTHER" id="PTHR22594:SF5">
    <property type="entry name" value="ASPARTATE--TRNA LIGASE, MITOCHONDRIAL"/>
    <property type="match status" value="1"/>
</dbReference>
<dbReference type="EMBL" id="CP104006">
    <property type="protein sequence ID" value="UWM44039.1"/>
    <property type="molecule type" value="Genomic_DNA"/>
</dbReference>
<keyword evidence="4 8" id="KW-0547">Nucleotide-binding</keyword>
<organism evidence="10 11">
    <name type="scientific">Yersinia alsatica</name>
    <dbReference type="NCBI Taxonomy" id="2890317"/>
    <lineage>
        <taxon>Bacteria</taxon>
        <taxon>Pseudomonadati</taxon>
        <taxon>Pseudomonadota</taxon>
        <taxon>Gammaproteobacteria</taxon>
        <taxon>Enterobacterales</taxon>
        <taxon>Yersiniaceae</taxon>
        <taxon>Yersinia</taxon>
    </lineage>
</organism>
<dbReference type="Gene3D" id="3.30.930.10">
    <property type="entry name" value="Bira Bifunctional Protein, Domain 2"/>
    <property type="match status" value="1"/>
</dbReference>
<evidence type="ECO:0000313" key="11">
    <source>
        <dbReference type="Proteomes" id="UP001057860"/>
    </source>
</evidence>
<feature type="binding site" evidence="8">
    <location>
        <position position="226"/>
    </location>
    <ligand>
        <name>ATP</name>
        <dbReference type="ChEBI" id="CHEBI:30616"/>
    </ligand>
</feature>
<comment type="subcellular location">
    <subcellularLocation>
        <location evidence="8">Cytoplasm</location>
    </subcellularLocation>
</comment>
<evidence type="ECO:0000256" key="3">
    <source>
        <dbReference type="ARBA" id="ARBA00022598"/>
    </source>
</evidence>
<dbReference type="Gene3D" id="2.40.50.140">
    <property type="entry name" value="Nucleic acid-binding proteins"/>
    <property type="match status" value="1"/>
</dbReference>
<comment type="function">
    <text evidence="8">Catalyzes the attachment of L-aspartate to tRNA(Asp) in a two-step reaction: L-aspartate is first activated by ATP to form Asp-AMP and then transferred to the acceptor end of tRNA(Asp).</text>
</comment>
<feature type="binding site" evidence="8">
    <location>
        <position position="482"/>
    </location>
    <ligand>
        <name>ATP</name>
        <dbReference type="ChEBI" id="CHEBI:30616"/>
    </ligand>
</feature>
<evidence type="ECO:0000256" key="5">
    <source>
        <dbReference type="ARBA" id="ARBA00022840"/>
    </source>
</evidence>
<dbReference type="Gene3D" id="3.30.1360.30">
    <property type="entry name" value="GAD-like domain"/>
    <property type="match status" value="1"/>
</dbReference>
<gene>
    <name evidence="8 10" type="primary">aspS</name>
    <name evidence="10" type="ORF">N0H69_15195</name>
</gene>
<dbReference type="HAMAP" id="MF_00044">
    <property type="entry name" value="Asp_tRNA_synth_type1"/>
    <property type="match status" value="1"/>
</dbReference>
<dbReference type="InterPro" id="IPR004364">
    <property type="entry name" value="Aa-tRNA-synt_II"/>
</dbReference>
<comment type="similarity">
    <text evidence="1 8">Belongs to the class-II aminoacyl-tRNA synthetase family. Type 1 subfamily.</text>
</comment>
<comment type="caution">
    <text evidence="8">Lacks conserved residue(s) required for the propagation of feature annotation.</text>
</comment>
<keyword evidence="2 8" id="KW-0963">Cytoplasm</keyword>
<comment type="catalytic activity">
    <reaction evidence="8">
        <text>tRNA(Asp) + L-aspartate + ATP = L-aspartyl-tRNA(Asp) + AMP + diphosphate</text>
        <dbReference type="Rhea" id="RHEA:19649"/>
        <dbReference type="Rhea" id="RHEA-COMP:9660"/>
        <dbReference type="Rhea" id="RHEA-COMP:9678"/>
        <dbReference type="ChEBI" id="CHEBI:29991"/>
        <dbReference type="ChEBI" id="CHEBI:30616"/>
        <dbReference type="ChEBI" id="CHEBI:33019"/>
        <dbReference type="ChEBI" id="CHEBI:78442"/>
        <dbReference type="ChEBI" id="CHEBI:78516"/>
        <dbReference type="ChEBI" id="CHEBI:456215"/>
        <dbReference type="EC" id="6.1.1.12"/>
    </reaction>
</comment>
<feature type="region of interest" description="Aspartate" evidence="8">
    <location>
        <begin position="195"/>
        <end position="198"/>
    </location>
</feature>
<dbReference type="PRINTS" id="PR01042">
    <property type="entry name" value="TRNASYNTHASP"/>
</dbReference>
<accession>A0ABY5UKM6</accession>
<dbReference type="CDD" id="cd04317">
    <property type="entry name" value="EcAspRS_like_N"/>
    <property type="match status" value="1"/>
</dbReference>
<feature type="binding site" evidence="8">
    <location>
        <begin position="534"/>
        <end position="537"/>
    </location>
    <ligand>
        <name>ATP</name>
        <dbReference type="ChEBI" id="CHEBI:30616"/>
    </ligand>
</feature>
<dbReference type="NCBIfam" id="NF001750">
    <property type="entry name" value="PRK00476.1"/>
    <property type="match status" value="1"/>
</dbReference>
<dbReference type="InterPro" id="IPR006195">
    <property type="entry name" value="aa-tRNA-synth_II"/>
</dbReference>
<keyword evidence="5 8" id="KW-0067">ATP-binding</keyword>
<evidence type="ECO:0000256" key="7">
    <source>
        <dbReference type="ARBA" id="ARBA00023146"/>
    </source>
</evidence>
<keyword evidence="11" id="KW-1185">Reference proteome</keyword>
<dbReference type="Pfam" id="PF01336">
    <property type="entry name" value="tRNA_anti-codon"/>
    <property type="match status" value="1"/>
</dbReference>
<protein>
    <recommendedName>
        <fullName evidence="8">Aspartate--tRNA ligase</fullName>
        <ecNumber evidence="8">6.1.1.12</ecNumber>
    </recommendedName>
    <alternativeName>
        <fullName evidence="8">Aspartyl-tRNA synthetase</fullName>
        <shortName evidence="8">AspRS</shortName>
    </alternativeName>
</protein>
<dbReference type="CDD" id="cd00777">
    <property type="entry name" value="AspRS_core"/>
    <property type="match status" value="1"/>
</dbReference>
<evidence type="ECO:0000256" key="4">
    <source>
        <dbReference type="ARBA" id="ARBA00022741"/>
    </source>
</evidence>
<dbReference type="Pfam" id="PF00152">
    <property type="entry name" value="tRNA-synt_2"/>
    <property type="match status" value="1"/>
</dbReference>
<dbReference type="InterPro" id="IPR004365">
    <property type="entry name" value="NA-bd_OB_tRNA"/>
</dbReference>
<evidence type="ECO:0000256" key="2">
    <source>
        <dbReference type="ARBA" id="ARBA00022490"/>
    </source>
</evidence>
<evidence type="ECO:0000256" key="1">
    <source>
        <dbReference type="ARBA" id="ARBA00006303"/>
    </source>
</evidence>
<dbReference type="Proteomes" id="UP001057860">
    <property type="component" value="Chromosome"/>
</dbReference>
<dbReference type="SUPFAM" id="SSF55681">
    <property type="entry name" value="Class II aaRS and biotin synthetases"/>
    <property type="match status" value="1"/>
</dbReference>
<dbReference type="Pfam" id="PF02938">
    <property type="entry name" value="GAD"/>
    <property type="match status" value="1"/>
</dbReference>
<dbReference type="InterPro" id="IPR045864">
    <property type="entry name" value="aa-tRNA-synth_II/BPL/LPL"/>
</dbReference>
<dbReference type="InterPro" id="IPR004115">
    <property type="entry name" value="GAD-like_sf"/>
</dbReference>
<dbReference type="RefSeq" id="WP_050151729.1">
    <property type="nucleotide sequence ID" value="NZ_CP104006.1"/>
</dbReference>